<dbReference type="Pfam" id="PF14408">
    <property type="entry name" value="Actino_peptide"/>
    <property type="match status" value="1"/>
</dbReference>
<dbReference type="InterPro" id="IPR026496">
    <property type="entry name" value="GRASP_targ"/>
</dbReference>
<dbReference type="NCBIfam" id="TIGR04186">
    <property type="entry name" value="GRASP_targ"/>
    <property type="match status" value="1"/>
</dbReference>
<feature type="region of interest" description="Disordered" evidence="1">
    <location>
        <begin position="56"/>
        <end position="97"/>
    </location>
</feature>
<dbReference type="KEGG" id="sqz:FQU76_14240"/>
<dbReference type="OrthoDB" id="3831512at2"/>
<dbReference type="InterPro" id="IPR025843">
    <property type="entry name" value="Actino_peptide"/>
</dbReference>
<feature type="compositionally biased region" description="Basic and acidic residues" evidence="1">
    <location>
        <begin position="84"/>
        <end position="97"/>
    </location>
</feature>
<feature type="compositionally biased region" description="Polar residues" evidence="1">
    <location>
        <begin position="67"/>
        <end position="83"/>
    </location>
</feature>
<dbReference type="EMBL" id="CP042266">
    <property type="protein sequence ID" value="QDY77494.1"/>
    <property type="molecule type" value="Genomic_DNA"/>
</dbReference>
<protein>
    <submittedName>
        <fullName evidence="2">Putative ATP-grasp-modified RiPP</fullName>
    </submittedName>
</protein>
<organism evidence="2 3">
    <name type="scientific">Streptomyces qinzhouensis</name>
    <dbReference type="NCBI Taxonomy" id="2599401"/>
    <lineage>
        <taxon>Bacteria</taxon>
        <taxon>Bacillati</taxon>
        <taxon>Actinomycetota</taxon>
        <taxon>Actinomycetes</taxon>
        <taxon>Kitasatosporales</taxon>
        <taxon>Streptomycetaceae</taxon>
        <taxon>Streptomyces</taxon>
    </lineage>
</organism>
<accession>A0A5B8JAN0</accession>
<dbReference type="Proteomes" id="UP000320580">
    <property type="component" value="Chromosome"/>
</dbReference>
<sequence>MATKKQRVNNADLPWGLTRMRPFPAVAVVSVRAVGLDPLTQTAIYEDAAGHRLEMGKHSATHRCVETKTQTSRGDGSGPSNVDQGHDQRTEQDTAEE</sequence>
<dbReference type="RefSeq" id="WP_146480831.1">
    <property type="nucleotide sequence ID" value="NZ_CP042266.1"/>
</dbReference>
<gene>
    <name evidence="2" type="primary">tgmA</name>
    <name evidence="2" type="ORF">FQU76_14240</name>
</gene>
<evidence type="ECO:0000313" key="2">
    <source>
        <dbReference type="EMBL" id="QDY77494.1"/>
    </source>
</evidence>
<evidence type="ECO:0000313" key="3">
    <source>
        <dbReference type="Proteomes" id="UP000320580"/>
    </source>
</evidence>
<keyword evidence="3" id="KW-1185">Reference proteome</keyword>
<evidence type="ECO:0000256" key="1">
    <source>
        <dbReference type="SAM" id="MobiDB-lite"/>
    </source>
</evidence>
<reference evidence="2 3" key="1">
    <citation type="submission" date="2019-07" db="EMBL/GenBank/DDBJ databases">
        <authorList>
            <person name="Zhu P."/>
        </authorList>
    </citation>
    <scope>NUCLEOTIDE SEQUENCE [LARGE SCALE GENOMIC DNA]</scope>
    <source>
        <strain evidence="2 3">SSL-25</strain>
    </source>
</reference>
<name>A0A5B8JAN0_9ACTN</name>
<proteinExistence type="predicted"/>
<dbReference type="AlphaFoldDB" id="A0A5B8JAN0"/>